<feature type="non-terminal residue" evidence="4">
    <location>
        <position position="295"/>
    </location>
</feature>
<evidence type="ECO:0000256" key="1">
    <source>
        <dbReference type="ARBA" id="ARBA00004123"/>
    </source>
</evidence>
<feature type="compositionally biased region" description="Basic and acidic residues" evidence="2">
    <location>
        <begin position="186"/>
        <end position="195"/>
    </location>
</feature>
<dbReference type="Pfam" id="PF04218">
    <property type="entry name" value="CENP-B_N"/>
    <property type="match status" value="1"/>
</dbReference>
<dbReference type="InterPro" id="IPR009057">
    <property type="entry name" value="Homeodomain-like_sf"/>
</dbReference>
<organism evidence="4 5">
    <name type="scientific">Homarus americanus</name>
    <name type="common">American lobster</name>
    <dbReference type="NCBI Taxonomy" id="6706"/>
    <lineage>
        <taxon>Eukaryota</taxon>
        <taxon>Metazoa</taxon>
        <taxon>Ecdysozoa</taxon>
        <taxon>Arthropoda</taxon>
        <taxon>Crustacea</taxon>
        <taxon>Multicrustacea</taxon>
        <taxon>Malacostraca</taxon>
        <taxon>Eumalacostraca</taxon>
        <taxon>Eucarida</taxon>
        <taxon>Decapoda</taxon>
        <taxon>Pleocyemata</taxon>
        <taxon>Astacidea</taxon>
        <taxon>Nephropoidea</taxon>
        <taxon>Nephropidae</taxon>
        <taxon>Homarus</taxon>
    </lineage>
</organism>
<reference evidence="4" key="1">
    <citation type="journal article" date="2021" name="Sci. Adv.">
        <title>The American lobster genome reveals insights on longevity, neural, and immune adaptations.</title>
        <authorList>
            <person name="Polinski J.M."/>
            <person name="Zimin A.V."/>
            <person name="Clark K.F."/>
            <person name="Kohn A.B."/>
            <person name="Sadowski N."/>
            <person name="Timp W."/>
            <person name="Ptitsyn A."/>
            <person name="Khanna P."/>
            <person name="Romanova D.Y."/>
            <person name="Williams P."/>
            <person name="Greenwood S.J."/>
            <person name="Moroz L.L."/>
            <person name="Walt D.R."/>
            <person name="Bodnar A.G."/>
        </authorList>
    </citation>
    <scope>NUCLEOTIDE SEQUENCE</scope>
    <source>
        <strain evidence="4">GMGI-L3</strain>
    </source>
</reference>
<dbReference type="EMBL" id="JAHLQT010043924">
    <property type="protein sequence ID" value="KAG7154804.1"/>
    <property type="molecule type" value="Genomic_DNA"/>
</dbReference>
<accession>A0A8J5MKI9</accession>
<dbReference type="GO" id="GO:0003677">
    <property type="term" value="F:DNA binding"/>
    <property type="evidence" value="ECO:0007669"/>
    <property type="project" value="InterPro"/>
</dbReference>
<feature type="domain" description="HTH psq-type" evidence="3">
    <location>
        <begin position="22"/>
        <end position="71"/>
    </location>
</feature>
<keyword evidence="5" id="KW-1185">Reference proteome</keyword>
<feature type="region of interest" description="Disordered" evidence="2">
    <location>
        <begin position="173"/>
        <end position="205"/>
    </location>
</feature>
<sequence length="295" mass="33747">APPNMPPPPAPVPGPAAQRQIKKRKMLKYAEKLEVMKQIDGGKSKRAVALTYGINESTIRGIYKMKDHIVKHMELAQTNALAQASRSPNQLLTKTKQPFVWYVQKQGRRNMAVETRDLMDTAKQLYQKLARKWKVANLPAFNASKEETRRLAGRGFDETTEDDIRAMFEPVMPPAEDIMEEDRQAEEDRRNREDSPEAQPAAQPMSKVREIIELSERLKNLIEQHPPPAGDSESVSGIIGRALQPYVNQLNHHHNVFLQRQITDFFRPQQQPLVLPQTDLESFQENDELLEELVS</sequence>
<dbReference type="Proteomes" id="UP000747542">
    <property type="component" value="Unassembled WGS sequence"/>
</dbReference>
<comment type="caution">
    <text evidence="4">The sequence shown here is derived from an EMBL/GenBank/DDBJ whole genome shotgun (WGS) entry which is preliminary data.</text>
</comment>
<protein>
    <submittedName>
        <fullName evidence="4">Jerky protein-like 45</fullName>
    </submittedName>
</protein>
<evidence type="ECO:0000313" key="5">
    <source>
        <dbReference type="Proteomes" id="UP000747542"/>
    </source>
</evidence>
<dbReference type="InterPro" id="IPR007889">
    <property type="entry name" value="HTH_Psq"/>
</dbReference>
<dbReference type="SUPFAM" id="SSF46689">
    <property type="entry name" value="Homeodomain-like"/>
    <property type="match status" value="1"/>
</dbReference>
<dbReference type="Gene3D" id="1.10.10.10">
    <property type="entry name" value="Winged helix-like DNA-binding domain superfamily/Winged helix DNA-binding domain"/>
    <property type="match status" value="1"/>
</dbReference>
<gene>
    <name evidence="4" type="primary">jrk-L45</name>
    <name evidence="4" type="ORF">Hamer_G031541</name>
</gene>
<evidence type="ECO:0000259" key="3">
    <source>
        <dbReference type="Pfam" id="PF04218"/>
    </source>
</evidence>
<evidence type="ECO:0000256" key="2">
    <source>
        <dbReference type="SAM" id="MobiDB-lite"/>
    </source>
</evidence>
<proteinExistence type="predicted"/>
<dbReference type="GO" id="GO:0005634">
    <property type="term" value="C:nucleus"/>
    <property type="evidence" value="ECO:0007669"/>
    <property type="project" value="UniProtKB-SubCell"/>
</dbReference>
<comment type="subcellular location">
    <subcellularLocation>
        <location evidence="1">Nucleus</location>
    </subcellularLocation>
</comment>
<evidence type="ECO:0000313" key="4">
    <source>
        <dbReference type="EMBL" id="KAG7154804.1"/>
    </source>
</evidence>
<feature type="non-terminal residue" evidence="4">
    <location>
        <position position="1"/>
    </location>
</feature>
<dbReference type="AlphaFoldDB" id="A0A8J5MKI9"/>
<name>A0A8J5MKI9_HOMAM</name>
<dbReference type="InterPro" id="IPR036388">
    <property type="entry name" value="WH-like_DNA-bd_sf"/>
</dbReference>